<dbReference type="Pfam" id="PF00126">
    <property type="entry name" value="HTH_1"/>
    <property type="match status" value="1"/>
</dbReference>
<dbReference type="InterPro" id="IPR036388">
    <property type="entry name" value="WH-like_DNA-bd_sf"/>
</dbReference>
<dbReference type="Proteomes" id="UP000236500">
    <property type="component" value="Unassembled WGS sequence"/>
</dbReference>
<dbReference type="RefSeq" id="WP_052171354.1">
    <property type="nucleotide sequence ID" value="NZ_JNFB01000012.1"/>
</dbReference>
<dbReference type="PANTHER" id="PTHR30126:SF39">
    <property type="entry name" value="HTH-TYPE TRANSCRIPTIONAL REGULATOR CYSL"/>
    <property type="match status" value="1"/>
</dbReference>
<keyword evidence="3" id="KW-0238">DNA-binding</keyword>
<proteinExistence type="inferred from homology"/>
<sequence length="272" mass="31003">MFHWLQTFMTVYEEKNFTHAAEKRFISQPTVSLHIQKLEEITGSELFIRSGRNHAVPTESADLLYVRAKQLDSLWETSLSDIQQLQGNTRITYTIGASQTIGVYMLPLVLPQLQKQFPNYDFVVSIANSTVIFNRVETHEYQVGLVESPMIAPMITRTVFAHDSLVLAGDMTNDLWLLRETGSGIRTYTDQFFQQENIIPAQKMEIASNEAILTMLRQGVGKTLLSDLSVRDFPYEHPPTPIVRPLFQIHNHAFPQDPLQIALHELLIASFS</sequence>
<evidence type="ECO:0000256" key="4">
    <source>
        <dbReference type="ARBA" id="ARBA00023163"/>
    </source>
</evidence>
<dbReference type="SUPFAM" id="SSF46785">
    <property type="entry name" value="Winged helix' DNA-binding domain"/>
    <property type="match status" value="1"/>
</dbReference>
<dbReference type="PRINTS" id="PR00039">
    <property type="entry name" value="HTHLYSR"/>
</dbReference>
<evidence type="ECO:0000313" key="7">
    <source>
        <dbReference type="Proteomes" id="UP000236500"/>
    </source>
</evidence>
<evidence type="ECO:0000256" key="1">
    <source>
        <dbReference type="ARBA" id="ARBA00009437"/>
    </source>
</evidence>
<dbReference type="InterPro" id="IPR036390">
    <property type="entry name" value="WH_DNA-bd_sf"/>
</dbReference>
<evidence type="ECO:0000259" key="5">
    <source>
        <dbReference type="PROSITE" id="PS50931"/>
    </source>
</evidence>
<dbReference type="PANTHER" id="PTHR30126">
    <property type="entry name" value="HTH-TYPE TRANSCRIPTIONAL REGULATOR"/>
    <property type="match status" value="1"/>
</dbReference>
<evidence type="ECO:0000256" key="2">
    <source>
        <dbReference type="ARBA" id="ARBA00023015"/>
    </source>
</evidence>
<dbReference type="InterPro" id="IPR005119">
    <property type="entry name" value="LysR_subst-bd"/>
</dbReference>
<name>A0ABX4XS92_9LIST</name>
<reference evidence="6 7" key="1">
    <citation type="submission" date="2016-11" db="EMBL/GenBank/DDBJ databases">
        <title>Whole Genome Sequence of Listeria newyorkensis.</title>
        <authorList>
            <person name="Frink S."/>
            <person name="Morales C."/>
            <person name="Kiang D."/>
        </authorList>
    </citation>
    <scope>NUCLEOTIDE SEQUENCE [LARGE SCALE GENOMIC DNA]</scope>
    <source>
        <strain evidence="6 7">F1604011-044</strain>
    </source>
</reference>
<dbReference type="Pfam" id="PF03466">
    <property type="entry name" value="LysR_substrate"/>
    <property type="match status" value="1"/>
</dbReference>
<keyword evidence="4" id="KW-0804">Transcription</keyword>
<evidence type="ECO:0000256" key="3">
    <source>
        <dbReference type="ARBA" id="ARBA00023125"/>
    </source>
</evidence>
<dbReference type="EMBL" id="MPDH01000001">
    <property type="protein sequence ID" value="PNP94947.1"/>
    <property type="molecule type" value="Genomic_DNA"/>
</dbReference>
<keyword evidence="2" id="KW-0805">Transcription regulation</keyword>
<feature type="domain" description="HTH lysR-type" evidence="5">
    <location>
        <begin position="1"/>
        <end position="58"/>
    </location>
</feature>
<gene>
    <name evidence="6" type="ORF">BMT55_00945</name>
</gene>
<dbReference type="SUPFAM" id="SSF53850">
    <property type="entry name" value="Periplasmic binding protein-like II"/>
    <property type="match status" value="1"/>
</dbReference>
<comment type="caution">
    <text evidence="6">The sequence shown here is derived from an EMBL/GenBank/DDBJ whole genome shotgun (WGS) entry which is preliminary data.</text>
</comment>
<organism evidence="6 7">
    <name type="scientific">Listeria newyorkensis</name>
    <dbReference type="NCBI Taxonomy" id="1497681"/>
    <lineage>
        <taxon>Bacteria</taxon>
        <taxon>Bacillati</taxon>
        <taxon>Bacillota</taxon>
        <taxon>Bacilli</taxon>
        <taxon>Bacillales</taxon>
        <taxon>Listeriaceae</taxon>
        <taxon>Listeria</taxon>
    </lineage>
</organism>
<dbReference type="Gene3D" id="3.40.190.290">
    <property type="match status" value="2"/>
</dbReference>
<accession>A0ABX4XS92</accession>
<dbReference type="Gene3D" id="1.10.10.10">
    <property type="entry name" value="Winged helix-like DNA-binding domain superfamily/Winged helix DNA-binding domain"/>
    <property type="match status" value="1"/>
</dbReference>
<protein>
    <recommendedName>
        <fullName evidence="5">HTH lysR-type domain-containing protein</fullName>
    </recommendedName>
</protein>
<evidence type="ECO:0000313" key="6">
    <source>
        <dbReference type="EMBL" id="PNP94947.1"/>
    </source>
</evidence>
<comment type="similarity">
    <text evidence="1">Belongs to the LysR transcriptional regulatory family.</text>
</comment>
<keyword evidence="7" id="KW-1185">Reference proteome</keyword>
<dbReference type="PROSITE" id="PS50931">
    <property type="entry name" value="HTH_LYSR"/>
    <property type="match status" value="1"/>
</dbReference>
<dbReference type="InterPro" id="IPR000847">
    <property type="entry name" value="LysR_HTH_N"/>
</dbReference>